<dbReference type="EMBL" id="MU827343">
    <property type="protein sequence ID" value="KAJ7352970.1"/>
    <property type="molecule type" value="Genomic_DNA"/>
</dbReference>
<organism evidence="2 3">
    <name type="scientific">Desmophyllum pertusum</name>
    <dbReference type="NCBI Taxonomy" id="174260"/>
    <lineage>
        <taxon>Eukaryota</taxon>
        <taxon>Metazoa</taxon>
        <taxon>Cnidaria</taxon>
        <taxon>Anthozoa</taxon>
        <taxon>Hexacorallia</taxon>
        <taxon>Scleractinia</taxon>
        <taxon>Caryophylliina</taxon>
        <taxon>Caryophylliidae</taxon>
        <taxon>Desmophyllum</taxon>
    </lineage>
</organism>
<dbReference type="OrthoDB" id="8194427at2759"/>
<sequence length="200" mass="21392">MNEPEEKSEAPPTKQPGTEKHGKSFSILWKSKLRQTNQQRSCLASALKALDNALQTISEASETKKLTETVETNVMAEEATSEGSIGVEDLNVAVTRPIITFSDSSIPALDVTETVESNVTADMTSSEGSIGVEDLNVAVIRPIITFSDSSVPALDVTETVESNVTADMTSSEGSIGVEDLNVAVTRPILPLVILPYRPLM</sequence>
<dbReference type="AlphaFoldDB" id="A0A9X0CIC8"/>
<evidence type="ECO:0000313" key="2">
    <source>
        <dbReference type="EMBL" id="KAJ7352970.1"/>
    </source>
</evidence>
<name>A0A9X0CIC8_9CNID</name>
<proteinExistence type="predicted"/>
<accession>A0A9X0CIC8</accession>
<evidence type="ECO:0000256" key="1">
    <source>
        <dbReference type="SAM" id="MobiDB-lite"/>
    </source>
</evidence>
<comment type="caution">
    <text evidence="2">The sequence shown here is derived from an EMBL/GenBank/DDBJ whole genome shotgun (WGS) entry which is preliminary data.</text>
</comment>
<dbReference type="Proteomes" id="UP001163046">
    <property type="component" value="Unassembled WGS sequence"/>
</dbReference>
<protein>
    <submittedName>
        <fullName evidence="2">Uncharacterized protein</fullName>
    </submittedName>
</protein>
<reference evidence="2" key="1">
    <citation type="submission" date="2023-01" db="EMBL/GenBank/DDBJ databases">
        <title>Genome assembly of the deep-sea coral Lophelia pertusa.</title>
        <authorList>
            <person name="Herrera S."/>
            <person name="Cordes E."/>
        </authorList>
    </citation>
    <scope>NUCLEOTIDE SEQUENCE</scope>
    <source>
        <strain evidence="2">USNM1676648</strain>
        <tissue evidence="2">Polyp</tissue>
    </source>
</reference>
<evidence type="ECO:0000313" key="3">
    <source>
        <dbReference type="Proteomes" id="UP001163046"/>
    </source>
</evidence>
<feature type="region of interest" description="Disordered" evidence="1">
    <location>
        <begin position="1"/>
        <end position="24"/>
    </location>
</feature>
<keyword evidence="3" id="KW-1185">Reference proteome</keyword>
<gene>
    <name evidence="2" type="ORF">OS493_032909</name>
</gene>